<proteinExistence type="predicted"/>
<dbReference type="AlphaFoldDB" id="A0A3P7LG30"/>
<dbReference type="EMBL" id="UYRU01046032">
    <property type="protein sequence ID" value="VDN08918.1"/>
    <property type="molecule type" value="Genomic_DNA"/>
</dbReference>
<keyword evidence="4" id="KW-1185">Reference proteome</keyword>
<reference evidence="3 4" key="1">
    <citation type="submission" date="2018-11" db="EMBL/GenBank/DDBJ databases">
        <authorList>
            <consortium name="Pathogen Informatics"/>
        </authorList>
    </citation>
    <scope>NUCLEOTIDE SEQUENCE [LARGE SCALE GENOMIC DNA]</scope>
</reference>
<evidence type="ECO:0000313" key="3">
    <source>
        <dbReference type="EMBL" id="VDN08918.1"/>
    </source>
</evidence>
<dbReference type="Pfam" id="PF08499">
    <property type="entry name" value="PDEase_I_N"/>
    <property type="match status" value="1"/>
</dbReference>
<sequence>MDQKRNSPQDTTTGLICRLQCIGKCQENRLMMPRKVALKWFLLAFGRKPLLTQPTVPDSYRVNKSSVPWRPVCLSSQLESLDGDCSPCDSSSASPQDRISEGSDAFDFPSLTTSGVAHYAKRRLSVDGLPTPGSTDATYACALRLKRIVRLVERNRITKNVLLDNLEYAIQVVEKTYMEETSRRLRDEDDDLSDAACSEVPDEVRDWLSSTFKRNAGTGNLNATKPHFR</sequence>
<feature type="compositionally biased region" description="Low complexity" evidence="1">
    <location>
        <begin position="83"/>
        <end position="97"/>
    </location>
</feature>
<evidence type="ECO:0000256" key="1">
    <source>
        <dbReference type="SAM" id="MobiDB-lite"/>
    </source>
</evidence>
<feature type="region of interest" description="Disordered" evidence="1">
    <location>
        <begin position="81"/>
        <end position="106"/>
    </location>
</feature>
<gene>
    <name evidence="3" type="ORF">DILT_LOCUS4749</name>
</gene>
<feature type="domain" description="PDE1 N-terminal" evidence="2">
    <location>
        <begin position="184"/>
        <end position="229"/>
    </location>
</feature>
<dbReference type="Proteomes" id="UP000281553">
    <property type="component" value="Unassembled WGS sequence"/>
</dbReference>
<dbReference type="OrthoDB" id="189220at2759"/>
<feature type="non-terminal residue" evidence="3">
    <location>
        <position position="229"/>
    </location>
</feature>
<evidence type="ECO:0000259" key="2">
    <source>
        <dbReference type="Pfam" id="PF08499"/>
    </source>
</evidence>
<evidence type="ECO:0000313" key="4">
    <source>
        <dbReference type="Proteomes" id="UP000281553"/>
    </source>
</evidence>
<organism evidence="3 4">
    <name type="scientific">Dibothriocephalus latus</name>
    <name type="common">Fish tapeworm</name>
    <name type="synonym">Diphyllobothrium latum</name>
    <dbReference type="NCBI Taxonomy" id="60516"/>
    <lineage>
        <taxon>Eukaryota</taxon>
        <taxon>Metazoa</taxon>
        <taxon>Spiralia</taxon>
        <taxon>Lophotrochozoa</taxon>
        <taxon>Platyhelminthes</taxon>
        <taxon>Cestoda</taxon>
        <taxon>Eucestoda</taxon>
        <taxon>Diphyllobothriidea</taxon>
        <taxon>Diphyllobothriidae</taxon>
        <taxon>Dibothriocephalus</taxon>
    </lineage>
</organism>
<protein>
    <recommendedName>
        <fullName evidence="2">PDE1 N-terminal domain-containing protein</fullName>
    </recommendedName>
</protein>
<name>A0A3P7LG30_DIBLA</name>
<accession>A0A3P7LG30</accession>
<dbReference type="InterPro" id="IPR013706">
    <property type="entry name" value="PDE1_N"/>
</dbReference>